<comment type="function">
    <text evidence="7">Part of a heterotetrameric complex that catalyzes the two-step biosynthesis of anthranilate, an intermediate in the biosynthesis of L-tryptophan. In the first step, the glutamine-binding beta subunit (TrpG) of anthranilate synthase (AS) provides the glutamine amidotransferase activity which generates ammonia as a substrate that, along with chorismate, is used in the second step, catalyzed by the large alpha subunit of AS (TrpE) to produce anthranilate. In the absence of TrpG, TrpE can synthesize anthranilate directly from chorismate and high concentrations of ammonia.</text>
</comment>
<dbReference type="RefSeq" id="WP_407695186.1">
    <property type="nucleotide sequence ID" value="NZ_FQUG01000004.1"/>
</dbReference>
<evidence type="ECO:0000256" key="4">
    <source>
        <dbReference type="ARBA" id="ARBA00022723"/>
    </source>
</evidence>
<keyword evidence="5" id="KW-0460">Magnesium</keyword>
<keyword evidence="4" id="KW-0479">Metal-binding</keyword>
<feature type="domain" description="Chorismate-utilising enzyme C-terminal" evidence="9">
    <location>
        <begin position="235"/>
        <end position="485"/>
    </location>
</feature>
<dbReference type="GO" id="GO:0000162">
    <property type="term" value="P:L-tryptophan biosynthetic process"/>
    <property type="evidence" value="ECO:0007669"/>
    <property type="project" value="TreeGrafter"/>
</dbReference>
<comment type="subunit">
    <text evidence="2">Heterotetramer consisting of two non-identical subunits: a beta subunit (TrpG) and a large alpha subunit (TrpE).</text>
</comment>
<accession>A0A1M4W169</accession>
<dbReference type="Gene3D" id="3.60.120.10">
    <property type="entry name" value="Anthranilate synthase"/>
    <property type="match status" value="1"/>
</dbReference>
<dbReference type="InterPro" id="IPR019999">
    <property type="entry name" value="Anth_synth_I-like"/>
</dbReference>
<dbReference type="Proteomes" id="UP000184404">
    <property type="component" value="Unassembled WGS sequence"/>
</dbReference>
<keyword evidence="12" id="KW-1185">Reference proteome</keyword>
<dbReference type="InterPro" id="IPR015890">
    <property type="entry name" value="Chorismate_C"/>
</dbReference>
<reference evidence="11 12" key="1">
    <citation type="submission" date="2016-11" db="EMBL/GenBank/DDBJ databases">
        <authorList>
            <person name="Jaros S."/>
            <person name="Januszkiewicz K."/>
            <person name="Wedrychowicz H."/>
        </authorList>
    </citation>
    <scope>NUCLEOTIDE SEQUENCE [LARGE SCALE GENOMIC DNA]</scope>
    <source>
        <strain evidence="11 12">DSM 10502</strain>
    </source>
</reference>
<evidence type="ECO:0000259" key="9">
    <source>
        <dbReference type="Pfam" id="PF00425"/>
    </source>
</evidence>
<evidence type="ECO:0000259" key="10">
    <source>
        <dbReference type="Pfam" id="PF04715"/>
    </source>
</evidence>
<comment type="catalytic activity">
    <reaction evidence="8">
        <text>chorismate + L-glutamine = anthranilate + pyruvate + L-glutamate + H(+)</text>
        <dbReference type="Rhea" id="RHEA:21732"/>
        <dbReference type="ChEBI" id="CHEBI:15361"/>
        <dbReference type="ChEBI" id="CHEBI:15378"/>
        <dbReference type="ChEBI" id="CHEBI:16567"/>
        <dbReference type="ChEBI" id="CHEBI:29748"/>
        <dbReference type="ChEBI" id="CHEBI:29985"/>
        <dbReference type="ChEBI" id="CHEBI:58359"/>
        <dbReference type="EC" id="4.1.3.27"/>
    </reaction>
</comment>
<evidence type="ECO:0000313" key="12">
    <source>
        <dbReference type="Proteomes" id="UP000184404"/>
    </source>
</evidence>
<dbReference type="PANTHER" id="PTHR11236:SF48">
    <property type="entry name" value="ISOCHORISMATE SYNTHASE MENF"/>
    <property type="match status" value="1"/>
</dbReference>
<dbReference type="Pfam" id="PF04715">
    <property type="entry name" value="Anth_synt_I_N"/>
    <property type="match status" value="1"/>
</dbReference>
<dbReference type="InterPro" id="IPR005801">
    <property type="entry name" value="ADC_synthase"/>
</dbReference>
<evidence type="ECO:0000256" key="5">
    <source>
        <dbReference type="ARBA" id="ARBA00022842"/>
    </source>
</evidence>
<gene>
    <name evidence="11" type="ORF">SAMN02745190_01060</name>
</gene>
<evidence type="ECO:0000256" key="6">
    <source>
        <dbReference type="ARBA" id="ARBA00023239"/>
    </source>
</evidence>
<sequence>MNNNKICMTPALPEYKKIAKKTNLIAVSAEISIDLDTPVSVYYKLVGDGKGYILESVDTSHQQFGRYSFIGAEPFVRLQVFKDHLMIKENDLMKYMTGSPVETIKKYVSSYHPAIADSEVPLANGGMIGYFNYEIVSTFDRVRGMELGENEILGQFMICRVMVIFDALKNIAKLVLLTETTPETAQETYEQAVEKMEELQNKILAPVEKNGKEIKKRNDKVDFLKRYKNPPERVLNAIRKIKEHIFAGDIFQAVPSFQFTEKITKPAFHFYRRLRQVNPSPYMFYLNFGRVKLVGASPERLVKVEGDKVYTYPIAGTRRRGRDDEEDKALAIDLAADVKECAEHSMLVDLARNDIGRISLPGTVKVTKLRAIEKFSHVIHMVSEVVGTLRPEYTPMDVLKAAFPAGTVSGAPKLRAMEIIHELEPVRRESYAGCVGYLDFCGNMDVCITLRTMRIEDDSKAFIQSGAGIVADSVPEKEYNEFLQKSKALFEVVEEVENDVVAFR</sequence>
<evidence type="ECO:0000313" key="11">
    <source>
        <dbReference type="EMBL" id="SHE75044.1"/>
    </source>
</evidence>
<dbReference type="SUPFAM" id="SSF56322">
    <property type="entry name" value="ADC synthase"/>
    <property type="match status" value="1"/>
</dbReference>
<dbReference type="AlphaFoldDB" id="A0A1M4W169"/>
<evidence type="ECO:0000256" key="7">
    <source>
        <dbReference type="ARBA" id="ARBA00025634"/>
    </source>
</evidence>
<evidence type="ECO:0000256" key="2">
    <source>
        <dbReference type="ARBA" id="ARBA00011575"/>
    </source>
</evidence>
<evidence type="ECO:0000256" key="3">
    <source>
        <dbReference type="ARBA" id="ARBA00020653"/>
    </source>
</evidence>
<dbReference type="GO" id="GO:0046872">
    <property type="term" value="F:metal ion binding"/>
    <property type="evidence" value="ECO:0007669"/>
    <property type="project" value="UniProtKB-KW"/>
</dbReference>
<name>A0A1M4W169_9FIRM</name>
<dbReference type="PANTHER" id="PTHR11236">
    <property type="entry name" value="AMINOBENZOATE/ANTHRANILATE SYNTHASE"/>
    <property type="match status" value="1"/>
</dbReference>
<dbReference type="PRINTS" id="PR00095">
    <property type="entry name" value="ANTSNTHASEI"/>
</dbReference>
<comment type="cofactor">
    <cofactor evidence="1">
        <name>Mg(2+)</name>
        <dbReference type="ChEBI" id="CHEBI:18420"/>
    </cofactor>
</comment>
<dbReference type="InterPro" id="IPR006805">
    <property type="entry name" value="Anth_synth_I_N"/>
</dbReference>
<dbReference type="Pfam" id="PF00425">
    <property type="entry name" value="Chorismate_bind"/>
    <property type="match status" value="1"/>
</dbReference>
<dbReference type="STRING" id="1123243.SAMN02745190_01060"/>
<protein>
    <recommendedName>
        <fullName evidence="3">Anthranilate synthase component 1</fullName>
    </recommendedName>
</protein>
<proteinExistence type="predicted"/>
<keyword evidence="6" id="KW-0456">Lyase</keyword>
<feature type="domain" description="Anthranilate synthase component I N-terminal" evidence="10">
    <location>
        <begin position="34"/>
        <end position="170"/>
    </location>
</feature>
<organism evidence="11 12">
    <name type="scientific">Schwartzia succinivorans DSM 10502</name>
    <dbReference type="NCBI Taxonomy" id="1123243"/>
    <lineage>
        <taxon>Bacteria</taxon>
        <taxon>Bacillati</taxon>
        <taxon>Bacillota</taxon>
        <taxon>Negativicutes</taxon>
        <taxon>Selenomonadales</taxon>
        <taxon>Selenomonadaceae</taxon>
        <taxon>Schwartzia</taxon>
    </lineage>
</organism>
<evidence type="ECO:0000256" key="1">
    <source>
        <dbReference type="ARBA" id="ARBA00001946"/>
    </source>
</evidence>
<dbReference type="GO" id="GO:0004049">
    <property type="term" value="F:anthranilate synthase activity"/>
    <property type="evidence" value="ECO:0007669"/>
    <property type="project" value="UniProtKB-EC"/>
</dbReference>
<evidence type="ECO:0000256" key="8">
    <source>
        <dbReference type="ARBA" id="ARBA00047683"/>
    </source>
</evidence>
<dbReference type="EMBL" id="FQUG01000004">
    <property type="protein sequence ID" value="SHE75044.1"/>
    <property type="molecule type" value="Genomic_DNA"/>
</dbReference>